<dbReference type="AlphaFoldDB" id="A0A6M3J1R3"/>
<protein>
    <submittedName>
        <fullName evidence="1">Uncharacterized protein</fullName>
    </submittedName>
</protein>
<name>A0A6M3J1R3_9ZZZZ</name>
<reference evidence="1" key="1">
    <citation type="submission" date="2020-03" db="EMBL/GenBank/DDBJ databases">
        <title>The deep terrestrial virosphere.</title>
        <authorList>
            <person name="Holmfeldt K."/>
            <person name="Nilsson E."/>
            <person name="Simone D."/>
            <person name="Lopez-Fernandez M."/>
            <person name="Wu X."/>
            <person name="de Brujin I."/>
            <person name="Lundin D."/>
            <person name="Andersson A."/>
            <person name="Bertilsson S."/>
            <person name="Dopson M."/>
        </authorList>
    </citation>
    <scope>NUCLEOTIDE SEQUENCE</scope>
    <source>
        <strain evidence="1">MM415B00727</strain>
    </source>
</reference>
<organism evidence="1">
    <name type="scientific">viral metagenome</name>
    <dbReference type="NCBI Taxonomy" id="1070528"/>
    <lineage>
        <taxon>unclassified sequences</taxon>
        <taxon>metagenomes</taxon>
        <taxon>organismal metagenomes</taxon>
    </lineage>
</organism>
<sequence length="67" mass="7953">MTQVHYREAVGNQYPRPICGSRRWLELTDDPVAVTCWRCVQVFRSDLPKLYAPWFEAWKRAEVEPPC</sequence>
<evidence type="ECO:0000313" key="1">
    <source>
        <dbReference type="EMBL" id="QJA62792.1"/>
    </source>
</evidence>
<gene>
    <name evidence="1" type="ORF">MM415B00727_0020</name>
</gene>
<accession>A0A6M3J1R3</accession>
<proteinExistence type="predicted"/>
<dbReference type="EMBL" id="MT141481">
    <property type="protein sequence ID" value="QJA62792.1"/>
    <property type="molecule type" value="Genomic_DNA"/>
</dbReference>